<evidence type="ECO:0000313" key="12">
    <source>
        <dbReference type="Proteomes" id="UP000054776"/>
    </source>
</evidence>
<evidence type="ECO:0000256" key="5">
    <source>
        <dbReference type="ARBA" id="ARBA00022759"/>
    </source>
</evidence>
<dbReference type="Proteomes" id="UP000054776">
    <property type="component" value="Unassembled WGS sequence"/>
</dbReference>
<keyword evidence="5" id="KW-0255">Endonuclease</keyword>
<feature type="compositionally biased region" description="Basic and acidic residues" evidence="8">
    <location>
        <begin position="930"/>
        <end position="948"/>
    </location>
</feature>
<keyword evidence="2" id="KW-0808">Transferase</keyword>
<evidence type="ECO:0000256" key="2">
    <source>
        <dbReference type="ARBA" id="ARBA00022679"/>
    </source>
</evidence>
<dbReference type="Pfam" id="PF00665">
    <property type="entry name" value="rve"/>
    <property type="match status" value="1"/>
</dbReference>
<dbReference type="InterPro" id="IPR043128">
    <property type="entry name" value="Rev_trsase/Diguanyl_cyclase"/>
</dbReference>
<dbReference type="Gene3D" id="3.30.70.270">
    <property type="match status" value="2"/>
</dbReference>
<dbReference type="CDD" id="cd01647">
    <property type="entry name" value="RT_LTR"/>
    <property type="match status" value="1"/>
</dbReference>
<evidence type="ECO:0000256" key="4">
    <source>
        <dbReference type="ARBA" id="ARBA00022722"/>
    </source>
</evidence>
<dbReference type="InterPro" id="IPR041373">
    <property type="entry name" value="RT_RNaseH"/>
</dbReference>
<dbReference type="Pfam" id="PF00078">
    <property type="entry name" value="RVT_1"/>
    <property type="match status" value="1"/>
</dbReference>
<dbReference type="SUPFAM" id="SSF53098">
    <property type="entry name" value="Ribonuclease H-like"/>
    <property type="match status" value="1"/>
</dbReference>
<dbReference type="GO" id="GO:0015074">
    <property type="term" value="P:DNA integration"/>
    <property type="evidence" value="ECO:0007669"/>
    <property type="project" value="InterPro"/>
</dbReference>
<dbReference type="InterPro" id="IPR036397">
    <property type="entry name" value="RNaseH_sf"/>
</dbReference>
<organism evidence="11 12">
    <name type="scientific">Trichinella spiralis</name>
    <name type="common">Trichina worm</name>
    <dbReference type="NCBI Taxonomy" id="6334"/>
    <lineage>
        <taxon>Eukaryota</taxon>
        <taxon>Metazoa</taxon>
        <taxon>Ecdysozoa</taxon>
        <taxon>Nematoda</taxon>
        <taxon>Enoplea</taxon>
        <taxon>Dorylaimia</taxon>
        <taxon>Trichinellida</taxon>
        <taxon>Trichinellidae</taxon>
        <taxon>Trichinella</taxon>
    </lineage>
</organism>
<sequence length="966" mass="110108">MELDTGAAVTIMTPECWKSIGSLKLKRATVMLRSFTGHEVNLKGETMVTVEGDTGTRKLVLRVAKNGATNVMGQDWINALRAKETLRSLLTNKKEVNAVESRTQNDVCTEFPEVFEDGLGHCTKVKAHVELKDGVVPVFRKPFPLAFAMQDAVGKELERYVDMGVLTPIDRSAWAAPIVTVKKPNGKIRICADFSTGLNDRLMVDSYPIPRPDDLYQALRGGKTFTKLDLLEAYIQVELDEESKKILVINTHKGLYYYNRLPFGVASAPAIFQQVMDTMLAGIPNVAAYLDDIILTGATDDEYRRTLKEVEYLGHILSSKGIRADPKKTAAFVNMPLPTNIAKLRSFLGMCNYYTEFVPKLTEMCSPLNLLLRKDARWKWTAEHTRAMERTLNAAQRNYGQIEKKALALVYGVKKFHKYLWGRRFTLLTDHKPLVSIFGSKKGVPQMAACRWTRWAIALMNYSFDIEYRSTKNFCQTDCLSRLPSSSDELFEANFDHREAEDELTVKQLIVELQAELPVTARVIAEATEKDSVLLKQVKQFVLSGWPEKCPREELRSYFIKRTELSVSYGCLLWGIRTVILMKLRSRVLMKLHETHPGRERMPAMNKDIEMKTESCEGCATAQKNPAKVAVKPWEVADRPWKRIHVDFAGPVNGKMFMIVVDAHSKWPEVLHMPHITTEQTIESLKTVFTRFGFPEVLVSDNGTQFTATEFTIFCGENGIRHVTSAPYHAQSNGQNRLREFLMTFRVTPHPSTKLTPSEMFLKRRIRTVFDLMFPRRIENLEEQKRKMENSSGNREDRQFKISDTVMVRDYTRDRKLWREGVIVGQQGQVTWFVQVGRMRWKRHTNQMRHRNTGIADGLEEKDNEMGSLLDEALPAGNSPERNAAADENVQDTETTNVFQDQTCTPHKGSVDSPKATVHAESSSTTVEPGYKEHKLDDSVSIKQDKVRQKPRRSNRVRKPPNRLSI</sequence>
<reference evidence="11 12" key="1">
    <citation type="submission" date="2015-01" db="EMBL/GenBank/DDBJ databases">
        <title>Evolution of Trichinella species and genotypes.</title>
        <authorList>
            <person name="Korhonen P.K."/>
            <person name="Edoardo P."/>
            <person name="Giuseppe L.R."/>
            <person name="Gasser R.B."/>
        </authorList>
    </citation>
    <scope>NUCLEOTIDE SEQUENCE [LARGE SCALE GENOMIC DNA]</scope>
    <source>
        <strain evidence="11">ISS3</strain>
    </source>
</reference>
<dbReference type="Gene3D" id="3.30.420.10">
    <property type="entry name" value="Ribonuclease H-like superfamily/Ribonuclease H"/>
    <property type="match status" value="1"/>
</dbReference>
<dbReference type="InterPro" id="IPR000477">
    <property type="entry name" value="RT_dom"/>
</dbReference>
<dbReference type="PROSITE" id="PS50878">
    <property type="entry name" value="RT_POL"/>
    <property type="match status" value="1"/>
</dbReference>
<dbReference type="FunFam" id="3.30.70.270:FF:000020">
    <property type="entry name" value="Transposon Tf2-6 polyprotein-like Protein"/>
    <property type="match status" value="1"/>
</dbReference>
<protein>
    <recommendedName>
        <fullName evidence="1">RNA-directed DNA polymerase</fullName>
        <ecNumber evidence="1">2.7.7.49</ecNumber>
    </recommendedName>
</protein>
<keyword evidence="12" id="KW-1185">Reference proteome</keyword>
<dbReference type="InterPro" id="IPR012337">
    <property type="entry name" value="RNaseH-like_sf"/>
</dbReference>
<dbReference type="InterPro" id="IPR050951">
    <property type="entry name" value="Retrovirus_Pol_polyprotein"/>
</dbReference>
<dbReference type="GO" id="GO:0016787">
    <property type="term" value="F:hydrolase activity"/>
    <property type="evidence" value="ECO:0007669"/>
    <property type="project" value="UniProtKB-KW"/>
</dbReference>
<dbReference type="InterPro" id="IPR021109">
    <property type="entry name" value="Peptidase_aspartic_dom_sf"/>
</dbReference>
<keyword evidence="7" id="KW-0695">RNA-directed DNA polymerase</keyword>
<keyword evidence="3" id="KW-0548">Nucleotidyltransferase</keyword>
<gene>
    <name evidence="11" type="primary">K02A2.6</name>
    <name evidence="11" type="ORF">T01_986</name>
</gene>
<dbReference type="EC" id="2.7.7.49" evidence="1"/>
<dbReference type="OrthoDB" id="5856680at2759"/>
<evidence type="ECO:0000256" key="3">
    <source>
        <dbReference type="ARBA" id="ARBA00022695"/>
    </source>
</evidence>
<keyword evidence="4" id="KW-0540">Nuclease</keyword>
<accession>A0A0V1ATG7</accession>
<feature type="compositionally biased region" description="Basic residues" evidence="8">
    <location>
        <begin position="949"/>
        <end position="966"/>
    </location>
</feature>
<evidence type="ECO:0000256" key="7">
    <source>
        <dbReference type="ARBA" id="ARBA00022918"/>
    </source>
</evidence>
<dbReference type="GO" id="GO:0042575">
    <property type="term" value="C:DNA polymerase complex"/>
    <property type="evidence" value="ECO:0007669"/>
    <property type="project" value="UniProtKB-ARBA"/>
</dbReference>
<keyword evidence="6" id="KW-0378">Hydrolase</keyword>
<dbReference type="SUPFAM" id="SSF50630">
    <property type="entry name" value="Acid proteases"/>
    <property type="match status" value="1"/>
</dbReference>
<dbReference type="InParanoid" id="A0A0V1ATG7"/>
<evidence type="ECO:0000313" key="11">
    <source>
        <dbReference type="EMBL" id="KRY28059.1"/>
    </source>
</evidence>
<name>A0A0V1ATG7_TRISP</name>
<dbReference type="Gene3D" id="3.10.10.10">
    <property type="entry name" value="HIV Type 1 Reverse Transcriptase, subunit A, domain 1"/>
    <property type="match status" value="1"/>
</dbReference>
<dbReference type="GO" id="GO:0004519">
    <property type="term" value="F:endonuclease activity"/>
    <property type="evidence" value="ECO:0007669"/>
    <property type="project" value="UniProtKB-KW"/>
</dbReference>
<dbReference type="STRING" id="6334.A0A0V1ATG7"/>
<feature type="domain" description="Integrase catalytic" evidence="10">
    <location>
        <begin position="636"/>
        <end position="735"/>
    </location>
</feature>
<comment type="caution">
    <text evidence="11">The sequence shown here is derived from an EMBL/GenBank/DDBJ whole genome shotgun (WGS) entry which is preliminary data.</text>
</comment>
<dbReference type="GO" id="GO:0003964">
    <property type="term" value="F:RNA-directed DNA polymerase activity"/>
    <property type="evidence" value="ECO:0007669"/>
    <property type="project" value="UniProtKB-KW"/>
</dbReference>
<dbReference type="PROSITE" id="PS50994">
    <property type="entry name" value="INTEGRASE"/>
    <property type="match status" value="1"/>
</dbReference>
<dbReference type="PANTHER" id="PTHR37984">
    <property type="entry name" value="PROTEIN CBG26694"/>
    <property type="match status" value="1"/>
</dbReference>
<dbReference type="Gene3D" id="2.40.70.10">
    <property type="entry name" value="Acid Proteases"/>
    <property type="match status" value="1"/>
</dbReference>
<dbReference type="InterPro" id="IPR001584">
    <property type="entry name" value="Integrase_cat-core"/>
</dbReference>
<dbReference type="PANTHER" id="PTHR37984:SF5">
    <property type="entry name" value="PROTEIN NYNRIN-LIKE"/>
    <property type="match status" value="1"/>
</dbReference>
<dbReference type="SUPFAM" id="SSF56672">
    <property type="entry name" value="DNA/RNA polymerases"/>
    <property type="match status" value="1"/>
</dbReference>
<dbReference type="AlphaFoldDB" id="A0A0V1ATG7"/>
<feature type="region of interest" description="Disordered" evidence="8">
    <location>
        <begin position="900"/>
        <end position="966"/>
    </location>
</feature>
<dbReference type="GO" id="GO:0003676">
    <property type="term" value="F:nucleic acid binding"/>
    <property type="evidence" value="ECO:0007669"/>
    <property type="project" value="InterPro"/>
</dbReference>
<feature type="region of interest" description="Disordered" evidence="8">
    <location>
        <begin position="871"/>
        <end position="890"/>
    </location>
</feature>
<evidence type="ECO:0000259" key="10">
    <source>
        <dbReference type="PROSITE" id="PS50994"/>
    </source>
</evidence>
<evidence type="ECO:0000256" key="8">
    <source>
        <dbReference type="SAM" id="MobiDB-lite"/>
    </source>
</evidence>
<evidence type="ECO:0000256" key="1">
    <source>
        <dbReference type="ARBA" id="ARBA00012493"/>
    </source>
</evidence>
<evidence type="ECO:0000256" key="6">
    <source>
        <dbReference type="ARBA" id="ARBA00022801"/>
    </source>
</evidence>
<evidence type="ECO:0000259" key="9">
    <source>
        <dbReference type="PROSITE" id="PS50878"/>
    </source>
</evidence>
<feature type="domain" description="Reverse transcriptase" evidence="9">
    <location>
        <begin position="162"/>
        <end position="352"/>
    </location>
</feature>
<dbReference type="Pfam" id="PF17917">
    <property type="entry name" value="RT_RNaseH"/>
    <property type="match status" value="1"/>
</dbReference>
<dbReference type="InterPro" id="IPR043502">
    <property type="entry name" value="DNA/RNA_pol_sf"/>
</dbReference>
<dbReference type="EMBL" id="JYDH01000221">
    <property type="protein sequence ID" value="KRY28059.1"/>
    <property type="molecule type" value="Genomic_DNA"/>
</dbReference>
<dbReference type="CDD" id="cd09274">
    <property type="entry name" value="RNase_HI_RT_Ty3"/>
    <property type="match status" value="1"/>
</dbReference>
<proteinExistence type="predicted"/>